<evidence type="ECO:0000313" key="1">
    <source>
        <dbReference type="EMBL" id="UUL83164.1"/>
    </source>
</evidence>
<reference evidence="1" key="1">
    <citation type="submission" date="2022-07" db="EMBL/GenBank/DDBJ databases">
        <title>Sphingomonas sp. nov., a novel bacterium isolated from the north slope of the Mount Everest.</title>
        <authorList>
            <person name="Cui X."/>
            <person name="Liu Y."/>
        </authorList>
    </citation>
    <scope>NUCLEOTIDE SEQUENCE</scope>
    <source>
        <strain evidence="1">S5-59</strain>
    </source>
</reference>
<name>A0ABY5LBJ2_9SPHN</name>
<evidence type="ECO:0000313" key="2">
    <source>
        <dbReference type="Proteomes" id="UP001058533"/>
    </source>
</evidence>
<keyword evidence="2" id="KW-1185">Reference proteome</keyword>
<dbReference type="RefSeq" id="WP_256507008.1">
    <property type="nucleotide sequence ID" value="NZ_CP101740.1"/>
</dbReference>
<dbReference type="EMBL" id="CP101740">
    <property type="protein sequence ID" value="UUL83164.1"/>
    <property type="molecule type" value="Genomic_DNA"/>
</dbReference>
<gene>
    <name evidence="1" type="ORF">NMP03_02710</name>
</gene>
<organism evidence="1 2">
    <name type="scientific">Sphingomonas qomolangmaensis</name>
    <dbReference type="NCBI Taxonomy" id="2918765"/>
    <lineage>
        <taxon>Bacteria</taxon>
        <taxon>Pseudomonadati</taxon>
        <taxon>Pseudomonadota</taxon>
        <taxon>Alphaproteobacteria</taxon>
        <taxon>Sphingomonadales</taxon>
        <taxon>Sphingomonadaceae</taxon>
        <taxon>Sphingomonas</taxon>
    </lineage>
</organism>
<protein>
    <submittedName>
        <fullName evidence="1">Uncharacterized protein</fullName>
    </submittedName>
</protein>
<dbReference type="Proteomes" id="UP001058533">
    <property type="component" value="Chromosome"/>
</dbReference>
<accession>A0ABY5LBJ2</accession>
<proteinExistence type="predicted"/>
<sequence length="106" mass="10868">MFVTTKLEAAQSPEAAIPAIVDNSFLTEIFATGTAGVADVGGVLVVTFECARCDHSQAEPVMERVIVGRLALTVAAAQGLVVNLNAYLEDHGLSPSRAVAGAASVQ</sequence>